<keyword evidence="6" id="KW-1185">Reference proteome</keyword>
<dbReference type="RefSeq" id="WP_115515631.1">
    <property type="nucleotide sequence ID" value="NZ_QRGO01000001.1"/>
</dbReference>
<dbReference type="SUPFAM" id="SSF52518">
    <property type="entry name" value="Thiamin diphosphate-binding fold (THDP-binding)"/>
    <property type="match status" value="1"/>
</dbReference>
<dbReference type="InterPro" id="IPR051818">
    <property type="entry name" value="TPP_dependent_decarboxylase"/>
</dbReference>
<keyword evidence="2" id="KW-0456">Lyase</keyword>
<comment type="caution">
    <text evidence="5">The sequence shown here is derived from an EMBL/GenBank/DDBJ whole genome shotgun (WGS) entry which is preliminary data.</text>
</comment>
<keyword evidence="3" id="KW-0812">Transmembrane</keyword>
<dbReference type="AlphaFoldDB" id="A0A371B7M7"/>
<accession>A0A371B7M7</accession>
<evidence type="ECO:0000256" key="3">
    <source>
        <dbReference type="SAM" id="Phobius"/>
    </source>
</evidence>
<dbReference type="InterPro" id="IPR029061">
    <property type="entry name" value="THDP-binding"/>
</dbReference>
<sequence>MTAQPTGGLDRRAAMAALLADHGEDLVAIPGLGSTCWDLAAAGDSDRNFYLWGAMGGAAMVGLGLALAQPERRVLVVTGDGEMLMGMGSLATIGIKKPANLAVVVFDNGHYGETGMQPSHTQGGGVDLVAVARGCGFDAAMDVRDEAGLAALVARVRTLAGTGPLFARLAISAAEAPRVLPERDGVVLKNRFRAAIGLKP</sequence>
<keyword evidence="3" id="KW-0472">Membrane</keyword>
<proteinExistence type="predicted"/>
<evidence type="ECO:0000259" key="4">
    <source>
        <dbReference type="Pfam" id="PF02775"/>
    </source>
</evidence>
<name>A0A371B7M7_9BRAD</name>
<keyword evidence="1" id="KW-0210">Decarboxylase</keyword>
<evidence type="ECO:0000313" key="6">
    <source>
        <dbReference type="Proteomes" id="UP000263993"/>
    </source>
</evidence>
<dbReference type="GO" id="GO:0016831">
    <property type="term" value="F:carboxy-lyase activity"/>
    <property type="evidence" value="ECO:0007669"/>
    <property type="project" value="UniProtKB-KW"/>
</dbReference>
<dbReference type="Pfam" id="PF02775">
    <property type="entry name" value="TPP_enzyme_C"/>
    <property type="match status" value="1"/>
</dbReference>
<dbReference type="EMBL" id="QRGO01000001">
    <property type="protein sequence ID" value="RDV03606.1"/>
    <property type="molecule type" value="Genomic_DNA"/>
</dbReference>
<evidence type="ECO:0000256" key="1">
    <source>
        <dbReference type="ARBA" id="ARBA00022793"/>
    </source>
</evidence>
<evidence type="ECO:0000256" key="2">
    <source>
        <dbReference type="ARBA" id="ARBA00023239"/>
    </source>
</evidence>
<dbReference type="OrthoDB" id="6843902at2"/>
<dbReference type="Proteomes" id="UP000263993">
    <property type="component" value="Unassembled WGS sequence"/>
</dbReference>
<dbReference type="InterPro" id="IPR011766">
    <property type="entry name" value="TPP_enzyme_TPP-bd"/>
</dbReference>
<keyword evidence="3" id="KW-1133">Transmembrane helix</keyword>
<dbReference type="GO" id="GO:0030976">
    <property type="term" value="F:thiamine pyrophosphate binding"/>
    <property type="evidence" value="ECO:0007669"/>
    <property type="project" value="InterPro"/>
</dbReference>
<dbReference type="Gene3D" id="3.40.50.970">
    <property type="match status" value="1"/>
</dbReference>
<gene>
    <name evidence="5" type="ORF">DXH78_02800</name>
</gene>
<reference evidence="6" key="1">
    <citation type="submission" date="2018-08" db="EMBL/GenBank/DDBJ databases">
        <authorList>
            <person name="Kim S.-J."/>
            <person name="Jung G.-Y."/>
        </authorList>
    </citation>
    <scope>NUCLEOTIDE SEQUENCE [LARGE SCALE GENOMIC DNA]</scope>
    <source>
        <strain evidence="6">GY_H</strain>
    </source>
</reference>
<dbReference type="PANTHER" id="PTHR42818">
    <property type="entry name" value="SULFOPYRUVATE DECARBOXYLASE SUBUNIT ALPHA"/>
    <property type="match status" value="1"/>
</dbReference>
<feature type="domain" description="Thiamine pyrophosphate enzyme TPP-binding" evidence="4">
    <location>
        <begin position="50"/>
        <end position="164"/>
    </location>
</feature>
<evidence type="ECO:0000313" key="5">
    <source>
        <dbReference type="EMBL" id="RDV03606.1"/>
    </source>
</evidence>
<dbReference type="PANTHER" id="PTHR42818:SF1">
    <property type="entry name" value="SULFOPYRUVATE DECARBOXYLASE"/>
    <property type="match status" value="1"/>
</dbReference>
<feature type="transmembrane region" description="Helical" evidence="3">
    <location>
        <begin position="49"/>
        <end position="68"/>
    </location>
</feature>
<protein>
    <submittedName>
        <fullName evidence="5">Aldehyde dehydrogenase</fullName>
    </submittedName>
</protein>
<dbReference type="GO" id="GO:0044281">
    <property type="term" value="P:small molecule metabolic process"/>
    <property type="evidence" value="ECO:0007669"/>
    <property type="project" value="UniProtKB-ARBA"/>
</dbReference>
<organism evidence="5 6">
    <name type="scientific">Undibacter mobilis</name>
    <dbReference type="NCBI Taxonomy" id="2292256"/>
    <lineage>
        <taxon>Bacteria</taxon>
        <taxon>Pseudomonadati</taxon>
        <taxon>Pseudomonadota</taxon>
        <taxon>Alphaproteobacteria</taxon>
        <taxon>Hyphomicrobiales</taxon>
        <taxon>Nitrobacteraceae</taxon>
        <taxon>Undibacter</taxon>
    </lineage>
</organism>